<dbReference type="RefSeq" id="WP_320883817.1">
    <property type="nucleotide sequence ID" value="NZ_BAABZA010000010.1"/>
</dbReference>
<proteinExistence type="predicted"/>
<name>A0AB35UMG6_9FIRM</name>
<sequence length="283" mass="31730">MKNPYDKIAAISKLIRMQEMLNPYSSIQNISALLQILENQRKMTNPIPAIEMQEKLLKTVQSISQVQEVVNQAQLAINSSNQQLAIVQRALMNQTAILKTLTPDAITKIQDQLNILSKISTPDVLANNIEEIADSIKAFQIPEGFSFEETKKELDNILESENLEDNVFDKPLQNLSNNVDESANTTSSKTDAASNDEFEDLSDIEALLTNLYCDLFTNWNHQTFEDAMAIAIAFLNCASSNNQIMSLFNSTYEFLLSITNLLSILAAAKCVDSFNKKLNRKNK</sequence>
<feature type="compositionally biased region" description="Polar residues" evidence="1">
    <location>
        <begin position="173"/>
        <end position="193"/>
    </location>
</feature>
<comment type="caution">
    <text evidence="2">The sequence shown here is derived from an EMBL/GenBank/DDBJ whole genome shotgun (WGS) entry which is preliminary data.</text>
</comment>
<protein>
    <submittedName>
        <fullName evidence="2">Uncharacterized protein</fullName>
    </submittedName>
</protein>
<evidence type="ECO:0000313" key="3">
    <source>
        <dbReference type="Proteomes" id="UP001276902"/>
    </source>
</evidence>
<accession>A0AB35UMG6</accession>
<evidence type="ECO:0000313" key="2">
    <source>
        <dbReference type="EMBL" id="MDY5168593.1"/>
    </source>
</evidence>
<gene>
    <name evidence="2" type="ORF">MQE39_10750</name>
</gene>
<feature type="region of interest" description="Disordered" evidence="1">
    <location>
        <begin position="173"/>
        <end position="194"/>
    </location>
</feature>
<dbReference type="AlphaFoldDB" id="A0AB35UMG6"/>
<dbReference type="EMBL" id="JALDAW010000016">
    <property type="protein sequence ID" value="MDY5168593.1"/>
    <property type="molecule type" value="Genomic_DNA"/>
</dbReference>
<dbReference type="Proteomes" id="UP001276902">
    <property type="component" value="Unassembled WGS sequence"/>
</dbReference>
<reference evidence="2" key="1">
    <citation type="submission" date="2022-03" db="EMBL/GenBank/DDBJ databases">
        <title>First case of bacteraemia caused by Dielma fastidiosa in a patient hospitalised with diverticulitis.</title>
        <authorList>
            <person name="Forman-Ankjaer B."/>
            <person name="Hvid-Jensen F."/>
            <person name="Kobel C.M."/>
            <person name="Greve T."/>
        </authorList>
    </citation>
    <scope>NUCLEOTIDE SEQUENCE</scope>
    <source>
        <strain evidence="2">AUH_DF_2021</strain>
    </source>
</reference>
<organism evidence="2 3">
    <name type="scientific">Dielma fastidiosa</name>
    <dbReference type="NCBI Taxonomy" id="1034346"/>
    <lineage>
        <taxon>Bacteria</taxon>
        <taxon>Bacillati</taxon>
        <taxon>Bacillota</taxon>
        <taxon>Erysipelotrichia</taxon>
        <taxon>Erysipelotrichales</taxon>
        <taxon>Erysipelotrichaceae</taxon>
        <taxon>Dielma</taxon>
    </lineage>
</organism>
<evidence type="ECO:0000256" key="1">
    <source>
        <dbReference type="SAM" id="MobiDB-lite"/>
    </source>
</evidence>